<evidence type="ECO:0000313" key="2">
    <source>
        <dbReference type="Proteomes" id="UP000236248"/>
    </source>
</evidence>
<evidence type="ECO:0000313" key="1">
    <source>
        <dbReference type="EMBL" id="SPC33889.1"/>
    </source>
</evidence>
<accession>A0A2K5AQL0</accession>
<gene>
    <name evidence="1" type="ORF">NCAV_0708</name>
</gene>
<dbReference type="Proteomes" id="UP000236248">
    <property type="component" value="Chromosome NCAV"/>
</dbReference>
<reference evidence="2" key="1">
    <citation type="submission" date="2018-01" db="EMBL/GenBank/DDBJ databases">
        <authorList>
            <person name="Kerou L M."/>
        </authorList>
    </citation>
    <scope>NUCLEOTIDE SEQUENCE [LARGE SCALE GENOMIC DNA]</scope>
    <source>
        <strain evidence="2">SCU2</strain>
    </source>
</reference>
<name>A0A2K5AQL0_9ARCH</name>
<proteinExistence type="predicted"/>
<sequence length="84" mass="9996">MLNNDYIKDNSEYKRCLINPRYRASSSHGRYDLTIINKSDKEILHIHYNAEKSEYRIEECEEVVIEACRVRCYEVQNPILNDIG</sequence>
<dbReference type="KEGG" id="ncv:NCAV_0708"/>
<organism evidence="1 2">
    <name type="scientific">Candidatus Nitrosocaldus cavascurensis</name>
    <dbReference type="NCBI Taxonomy" id="2058097"/>
    <lineage>
        <taxon>Archaea</taxon>
        <taxon>Nitrososphaerota</taxon>
        <taxon>Nitrososphaeria</taxon>
        <taxon>Candidatus Nitrosocaldales</taxon>
        <taxon>Candidatus Nitrosocaldaceae</taxon>
        <taxon>Candidatus Nitrosocaldus</taxon>
    </lineage>
</organism>
<dbReference type="EMBL" id="LT981265">
    <property type="protein sequence ID" value="SPC33889.1"/>
    <property type="molecule type" value="Genomic_DNA"/>
</dbReference>
<protein>
    <submittedName>
        <fullName evidence="1">Uncharacterized protein</fullName>
    </submittedName>
</protein>
<dbReference type="AlphaFoldDB" id="A0A2K5AQL0"/>
<keyword evidence="2" id="KW-1185">Reference proteome</keyword>